<evidence type="ECO:0000256" key="5">
    <source>
        <dbReference type="HAMAP-Rule" id="MF_03166"/>
    </source>
</evidence>
<sequence length="252" mass="26619">IEIDGQQLERAAANLKTAGIKNITLLQGNGIEGHAAQAPYDVICVGDGELSSRSSRGMEIYPPRALIFNALRHVAPSDVRVVIIGQDPYHGAGEAMGLSFSVPPGVRIPPSLRNMYKELATDLGIAPATSGDLSHWAQQGVLLLNTSLTVEADKAGSHGKIGWQAVTDALIAAVNAQNPGCVFLLWGNWAQSKAALIDTVRHGVFKAVHPSPLSASRGFFGSRPFSQANAWLVAHGRGEIAWGAATVQDSLF</sequence>
<dbReference type="Ensembl" id="ENSHHUT00000068702.1">
    <property type="protein sequence ID" value="ENSHHUP00000066463.1"/>
    <property type="gene ID" value="ENSHHUG00000039182.1"/>
</dbReference>
<dbReference type="Gene3D" id="3.40.50.150">
    <property type="entry name" value="Vaccinia Virus protein VP39"/>
    <property type="match status" value="1"/>
</dbReference>
<dbReference type="PROSITE" id="PS00130">
    <property type="entry name" value="U_DNA_GLYCOSYLASE"/>
    <property type="match status" value="1"/>
</dbReference>
<dbReference type="GeneTree" id="ENSGT00390000003405"/>
<dbReference type="SMART" id="SM00986">
    <property type="entry name" value="UDG"/>
    <property type="match status" value="1"/>
</dbReference>
<evidence type="ECO:0000256" key="6">
    <source>
        <dbReference type="PROSITE-ProRule" id="PRU10072"/>
    </source>
</evidence>
<dbReference type="InterPro" id="IPR005122">
    <property type="entry name" value="Uracil-DNA_glycosylase-like"/>
</dbReference>
<dbReference type="SMART" id="SM00987">
    <property type="entry name" value="UreE_C"/>
    <property type="match status" value="1"/>
</dbReference>
<dbReference type="STRING" id="62062.ENSHHUP00000066463"/>
<feature type="active site" description="Proton acceptor" evidence="5 6">
    <location>
        <position position="87"/>
    </location>
</feature>
<evidence type="ECO:0000256" key="7">
    <source>
        <dbReference type="RuleBase" id="RU003780"/>
    </source>
</evidence>
<dbReference type="Pfam" id="PF01135">
    <property type="entry name" value="PCMT"/>
    <property type="match status" value="1"/>
</dbReference>
<organism evidence="9 10">
    <name type="scientific">Hucho hucho</name>
    <name type="common">huchen</name>
    <dbReference type="NCBI Taxonomy" id="62062"/>
    <lineage>
        <taxon>Eukaryota</taxon>
        <taxon>Metazoa</taxon>
        <taxon>Chordata</taxon>
        <taxon>Craniata</taxon>
        <taxon>Vertebrata</taxon>
        <taxon>Euteleostomi</taxon>
        <taxon>Actinopterygii</taxon>
        <taxon>Neopterygii</taxon>
        <taxon>Teleostei</taxon>
        <taxon>Protacanthopterygii</taxon>
        <taxon>Salmoniformes</taxon>
        <taxon>Salmonidae</taxon>
        <taxon>Salmoninae</taxon>
        <taxon>Hucho</taxon>
    </lineage>
</organism>
<dbReference type="InterPro" id="IPR029063">
    <property type="entry name" value="SAM-dependent_MTases_sf"/>
</dbReference>
<dbReference type="GO" id="GO:0004844">
    <property type="term" value="F:uracil DNA N-glycosylase activity"/>
    <property type="evidence" value="ECO:0007669"/>
    <property type="project" value="UniProtKB-UniRule"/>
</dbReference>
<dbReference type="CDD" id="cd10027">
    <property type="entry name" value="UDG-F1-like"/>
    <property type="match status" value="1"/>
</dbReference>
<dbReference type="SUPFAM" id="SSF52141">
    <property type="entry name" value="Uracil-DNA glycosylase-like"/>
    <property type="match status" value="1"/>
</dbReference>
<protein>
    <recommendedName>
        <fullName evidence="5 7">Uracil-DNA glycosylase</fullName>
        <shortName evidence="5">UDG</shortName>
        <ecNumber evidence="5 7">3.2.2.27</ecNumber>
    </recommendedName>
</protein>
<comment type="function">
    <text evidence="5 7">Excises uracil residues from the DNA which can arise as a result of misincorporation of dUMP residues by DNA polymerase or due to deamination of cytosine.</text>
</comment>
<name>A0A4W5PWB8_9TELE</name>
<dbReference type="SUPFAM" id="SSF53335">
    <property type="entry name" value="S-adenosyl-L-methionine-dependent methyltransferases"/>
    <property type="match status" value="1"/>
</dbReference>
<dbReference type="AlphaFoldDB" id="A0A4W5PWB8"/>
<dbReference type="InterPro" id="IPR018085">
    <property type="entry name" value="Ura-DNA_Glyclase_AS"/>
</dbReference>
<dbReference type="HAMAP" id="MF_00148">
    <property type="entry name" value="UDG"/>
    <property type="match status" value="1"/>
</dbReference>
<dbReference type="NCBIfam" id="NF003592">
    <property type="entry name" value="PRK05254.1-5"/>
    <property type="match status" value="1"/>
</dbReference>
<dbReference type="GO" id="GO:0005634">
    <property type="term" value="C:nucleus"/>
    <property type="evidence" value="ECO:0007669"/>
    <property type="project" value="UniProtKB-SubCell"/>
</dbReference>
<comment type="similarity">
    <text evidence="1 5 7">Belongs to the uracil-DNA glycosylase (UDG) superfamily. UNG family.</text>
</comment>
<evidence type="ECO:0000313" key="10">
    <source>
        <dbReference type="Proteomes" id="UP000314982"/>
    </source>
</evidence>
<keyword evidence="3 5" id="KW-0378">Hydrolase</keyword>
<reference evidence="9" key="3">
    <citation type="submission" date="2025-09" db="UniProtKB">
        <authorList>
            <consortium name="Ensembl"/>
        </authorList>
    </citation>
    <scope>IDENTIFICATION</scope>
</reference>
<comment type="catalytic activity">
    <reaction evidence="5 7">
        <text>Hydrolyzes single-stranded DNA or mismatched double-stranded DNA and polynucleotides, releasing free uracil.</text>
        <dbReference type="EC" id="3.2.2.27"/>
    </reaction>
</comment>
<dbReference type="InterPro" id="IPR036895">
    <property type="entry name" value="Uracil-DNA_glycosylase-like_sf"/>
</dbReference>
<dbReference type="NCBIfam" id="NF003591">
    <property type="entry name" value="PRK05254.1-4"/>
    <property type="match status" value="1"/>
</dbReference>
<dbReference type="GO" id="GO:0097510">
    <property type="term" value="P:base-excision repair, AP site formation via deaminated base removal"/>
    <property type="evidence" value="ECO:0007669"/>
    <property type="project" value="TreeGrafter"/>
</dbReference>
<keyword evidence="10" id="KW-1185">Reference proteome</keyword>
<evidence type="ECO:0000313" key="9">
    <source>
        <dbReference type="Ensembl" id="ENSHHUP00000066463.1"/>
    </source>
</evidence>
<dbReference type="EC" id="3.2.2.27" evidence="5 7"/>
<dbReference type="NCBIfam" id="NF003588">
    <property type="entry name" value="PRK05254.1-1"/>
    <property type="match status" value="1"/>
</dbReference>
<evidence type="ECO:0000256" key="1">
    <source>
        <dbReference type="ARBA" id="ARBA00008184"/>
    </source>
</evidence>
<dbReference type="GO" id="GO:0005739">
    <property type="term" value="C:mitochondrion"/>
    <property type="evidence" value="ECO:0007669"/>
    <property type="project" value="UniProtKB-SubCell"/>
</dbReference>
<dbReference type="NCBIfam" id="NF003589">
    <property type="entry name" value="PRK05254.1-2"/>
    <property type="match status" value="1"/>
</dbReference>
<reference evidence="10" key="1">
    <citation type="submission" date="2018-06" db="EMBL/GenBank/DDBJ databases">
        <title>Genome assembly of Danube salmon.</title>
        <authorList>
            <person name="Macqueen D.J."/>
            <person name="Gundappa M.K."/>
        </authorList>
    </citation>
    <scope>NUCLEOTIDE SEQUENCE [LARGE SCALE GENOMIC DNA]</scope>
</reference>
<dbReference type="Pfam" id="PF03167">
    <property type="entry name" value="UDG"/>
    <property type="match status" value="1"/>
</dbReference>
<comment type="subcellular location">
    <subcellularLocation>
        <location evidence="5">Mitochondrion</location>
    </subcellularLocation>
    <subcellularLocation>
        <location evidence="5">Nucleus</location>
    </subcellularLocation>
</comment>
<accession>A0A4W5PWB8</accession>
<evidence type="ECO:0000256" key="4">
    <source>
        <dbReference type="ARBA" id="ARBA00023204"/>
    </source>
</evidence>
<keyword evidence="4 5" id="KW-0234">DNA repair</keyword>
<dbReference type="InterPro" id="IPR002043">
    <property type="entry name" value="UDG_fam1"/>
</dbReference>
<gene>
    <name evidence="5" type="primary">UNG</name>
    <name evidence="5" type="synonym">UNG1</name>
</gene>
<dbReference type="PANTHER" id="PTHR11264">
    <property type="entry name" value="URACIL-DNA GLYCOSYLASE"/>
    <property type="match status" value="1"/>
</dbReference>
<dbReference type="Gene3D" id="3.40.470.10">
    <property type="entry name" value="Uracil-DNA glycosylase-like domain"/>
    <property type="match status" value="1"/>
</dbReference>
<proteinExistence type="inferred from homology"/>
<keyword evidence="5" id="KW-0496">Mitochondrion</keyword>
<dbReference type="NCBIfam" id="TIGR00628">
    <property type="entry name" value="ung"/>
    <property type="match status" value="1"/>
</dbReference>
<keyword evidence="5" id="KW-0539">Nucleus</keyword>
<dbReference type="PANTHER" id="PTHR11264:SF0">
    <property type="entry name" value="URACIL-DNA GLYCOSYLASE"/>
    <property type="match status" value="1"/>
</dbReference>
<evidence type="ECO:0000256" key="3">
    <source>
        <dbReference type="ARBA" id="ARBA00022801"/>
    </source>
</evidence>
<reference evidence="9" key="2">
    <citation type="submission" date="2025-08" db="UniProtKB">
        <authorList>
            <consortium name="Ensembl"/>
        </authorList>
    </citation>
    <scope>IDENTIFICATION</scope>
</reference>
<dbReference type="Proteomes" id="UP000314982">
    <property type="component" value="Unassembled WGS sequence"/>
</dbReference>
<evidence type="ECO:0000256" key="2">
    <source>
        <dbReference type="ARBA" id="ARBA00022763"/>
    </source>
</evidence>
<feature type="domain" description="Uracil-DNA glycosylase-like" evidence="8">
    <location>
        <begin position="72"/>
        <end position="232"/>
    </location>
</feature>
<evidence type="ECO:0000259" key="8">
    <source>
        <dbReference type="SMART" id="SM00986"/>
    </source>
</evidence>
<keyword evidence="2 5" id="KW-0227">DNA damage</keyword>